<keyword evidence="1 5" id="KW-0963">Cytoplasm</keyword>
<comment type="caution">
    <text evidence="7">The sequence shown here is derived from an EMBL/GenBank/DDBJ whole genome shotgun (WGS) entry which is preliminary data.</text>
</comment>
<feature type="active site" description="Proton donor" evidence="5">
    <location>
        <position position="299"/>
    </location>
</feature>
<dbReference type="NCBIfam" id="TIGR03139">
    <property type="entry name" value="QueF-II"/>
    <property type="match status" value="1"/>
</dbReference>
<comment type="similarity">
    <text evidence="5">Belongs to the GTP cyclohydrolase I family. QueF type 1 subfamily.</text>
</comment>
<dbReference type="Proteomes" id="UP001157910">
    <property type="component" value="Unassembled WGS sequence"/>
</dbReference>
<accession>A0ABY1QR82</accession>
<feature type="compositionally biased region" description="Low complexity" evidence="6">
    <location>
        <begin position="20"/>
        <end position="43"/>
    </location>
</feature>
<dbReference type="InterPro" id="IPR016856">
    <property type="entry name" value="QueF_type1"/>
</dbReference>
<dbReference type="InterPro" id="IPR043133">
    <property type="entry name" value="GTP-CH-I_C/QueF"/>
</dbReference>
<evidence type="ECO:0000256" key="1">
    <source>
        <dbReference type="ARBA" id="ARBA00022490"/>
    </source>
</evidence>
<dbReference type="EC" id="1.7.1.13" evidence="5"/>
<dbReference type="InterPro" id="IPR029500">
    <property type="entry name" value="QueF"/>
</dbReference>
<evidence type="ECO:0000256" key="6">
    <source>
        <dbReference type="SAM" id="MobiDB-lite"/>
    </source>
</evidence>
<evidence type="ECO:0000256" key="2">
    <source>
        <dbReference type="ARBA" id="ARBA00022785"/>
    </source>
</evidence>
<evidence type="ECO:0000313" key="7">
    <source>
        <dbReference type="EMBL" id="SMP78617.1"/>
    </source>
</evidence>
<comment type="pathway">
    <text evidence="5">tRNA modification; tRNA-queuosine biosynthesis.</text>
</comment>
<keyword evidence="8" id="KW-1185">Reference proteome</keyword>
<keyword evidence="3 5" id="KW-0521">NADP</keyword>
<keyword evidence="4 5" id="KW-0560">Oxidoreductase</keyword>
<feature type="compositionally biased region" description="Gly residues" evidence="6">
    <location>
        <begin position="116"/>
        <end position="130"/>
    </location>
</feature>
<gene>
    <name evidence="5" type="primary">queF</name>
    <name evidence="7" type="ORF">SAMN06296065_11161</name>
</gene>
<evidence type="ECO:0000256" key="4">
    <source>
        <dbReference type="ARBA" id="ARBA00023002"/>
    </source>
</evidence>
<comment type="function">
    <text evidence="5">Catalyzes the NADPH-dependent reduction of 7-cyano-7-deazaguanine (preQ0) to 7-aminomethyl-7-deazaguanine (preQ1).</text>
</comment>
<evidence type="ECO:0000313" key="8">
    <source>
        <dbReference type="Proteomes" id="UP001157910"/>
    </source>
</evidence>
<evidence type="ECO:0000256" key="5">
    <source>
        <dbReference type="HAMAP-Rule" id="MF_00818"/>
    </source>
</evidence>
<dbReference type="Pfam" id="PF14489">
    <property type="entry name" value="QueF"/>
    <property type="match status" value="1"/>
</dbReference>
<dbReference type="PANTHER" id="PTHR34354:SF1">
    <property type="entry name" value="NADPH-DEPENDENT 7-CYANO-7-DEAZAGUANINE REDUCTASE"/>
    <property type="match status" value="1"/>
</dbReference>
<dbReference type="SUPFAM" id="SSF55620">
    <property type="entry name" value="Tetrahydrobiopterin biosynthesis enzymes-like"/>
    <property type="match status" value="1"/>
</dbReference>
<keyword evidence="2 5" id="KW-0671">Queuosine biosynthesis</keyword>
<dbReference type="Gene3D" id="3.30.1130.10">
    <property type="match status" value="1"/>
</dbReference>
<proteinExistence type="inferred from homology"/>
<dbReference type="HAMAP" id="MF_00818">
    <property type="entry name" value="QueF_type1"/>
    <property type="match status" value="1"/>
</dbReference>
<reference evidence="7 8" key="1">
    <citation type="submission" date="2017-05" db="EMBL/GenBank/DDBJ databases">
        <authorList>
            <person name="Varghese N."/>
            <person name="Submissions S."/>
        </authorList>
    </citation>
    <scope>NUCLEOTIDE SEQUENCE [LARGE SCALE GENOMIC DNA]</scope>
    <source>
        <strain evidence="7 8">SM16</strain>
    </source>
</reference>
<feature type="region of interest" description="Disordered" evidence="6">
    <location>
        <begin position="116"/>
        <end position="137"/>
    </location>
</feature>
<dbReference type="PANTHER" id="PTHR34354">
    <property type="entry name" value="NADPH-DEPENDENT 7-CYANO-7-DEAZAGUANINE REDUCTASE"/>
    <property type="match status" value="1"/>
</dbReference>
<feature type="binding site" evidence="5">
    <location>
        <begin position="333"/>
        <end position="334"/>
    </location>
    <ligand>
        <name>substrate</name>
    </ligand>
</feature>
<dbReference type="InterPro" id="IPR050084">
    <property type="entry name" value="NADPH_dep_7-cyano-7-deazaG_red"/>
</dbReference>
<dbReference type="EMBL" id="FXUI01000011">
    <property type="protein sequence ID" value="SMP78617.1"/>
    <property type="molecule type" value="Genomic_DNA"/>
</dbReference>
<sequence length="394" mass="39623">MKNASPTIARAARETIQIQGSLPSPGSAGAASTGETSGAPVGVAGTGVWTAGAGGEIAAGEGGEAAGVGSGETSGAFSSAGSEPEGDGAGCGRRVGVALGAEVAAAVGRGAVAEGRGAGGGTIVGTGEGTGVPVERGRTTGFCASTGPWARGVGVPVGSGRLHVSPDCANAPALGTARSAPAMATQTVLEMVPLMIILDFADSGVNGGLMHSAAAARRGMHSSTADALALPAPWRHGKGMTDDSKTTLPLHLGHQSGLPAAPEEAVLDYVPNPRAGTLYLVRFAAPEFTSLCPVTGQPDFAHLVIDYAPGETIVESKSLKLFLGSFRNHGAFHEDVTVGIGQRLFDEMKPRWLRIGGYWYPRGGIPIDVFWQSGPVPEGLWAPDQGVAGYRGRG</sequence>
<evidence type="ECO:0000256" key="3">
    <source>
        <dbReference type="ARBA" id="ARBA00022857"/>
    </source>
</evidence>
<protein>
    <recommendedName>
        <fullName evidence="5">NADPH-dependent 7-cyano-7-deazaguanine reductase</fullName>
        <ecNumber evidence="5">1.7.1.13</ecNumber>
    </recommendedName>
    <alternativeName>
        <fullName evidence="5">7-cyano-7-carbaguanine reductase</fullName>
    </alternativeName>
    <alternativeName>
        <fullName evidence="5">NADPH-dependent nitrile oxidoreductase</fullName>
    </alternativeName>
    <alternativeName>
        <fullName evidence="5">PreQ(0) reductase</fullName>
    </alternativeName>
</protein>
<organism evidence="7 8">
    <name type="scientific">Novosphingobium panipatense</name>
    <dbReference type="NCBI Taxonomy" id="428991"/>
    <lineage>
        <taxon>Bacteria</taxon>
        <taxon>Pseudomonadati</taxon>
        <taxon>Pseudomonadota</taxon>
        <taxon>Alphaproteobacteria</taxon>
        <taxon>Sphingomonadales</taxon>
        <taxon>Sphingomonadaceae</taxon>
        <taxon>Novosphingobium</taxon>
    </lineage>
</organism>
<comment type="subcellular location">
    <subcellularLocation>
        <location evidence="5">Cytoplasm</location>
    </subcellularLocation>
</comment>
<feature type="active site" description="Thioimide intermediate" evidence="5">
    <location>
        <position position="292"/>
    </location>
</feature>
<feature type="binding site" evidence="5">
    <location>
        <begin position="314"/>
        <end position="316"/>
    </location>
    <ligand>
        <name>substrate</name>
    </ligand>
</feature>
<feature type="region of interest" description="Disordered" evidence="6">
    <location>
        <begin position="60"/>
        <end position="89"/>
    </location>
</feature>
<feature type="region of interest" description="Disordered" evidence="6">
    <location>
        <begin position="1"/>
        <end position="43"/>
    </location>
</feature>
<name>A0ABY1QR82_9SPHN</name>
<comment type="catalytic activity">
    <reaction evidence="5">
        <text>7-aminomethyl-7-carbaguanine + 2 NADP(+) = 7-cyano-7-carbaguanine + 2 NADPH + 3 H(+)</text>
        <dbReference type="Rhea" id="RHEA:13409"/>
        <dbReference type="ChEBI" id="CHEBI:15378"/>
        <dbReference type="ChEBI" id="CHEBI:45075"/>
        <dbReference type="ChEBI" id="CHEBI:57783"/>
        <dbReference type="ChEBI" id="CHEBI:58349"/>
        <dbReference type="ChEBI" id="CHEBI:58703"/>
        <dbReference type="EC" id="1.7.1.13"/>
    </reaction>
</comment>
<feature type="compositionally biased region" description="Gly residues" evidence="6">
    <location>
        <begin position="60"/>
        <end position="72"/>
    </location>
</feature>